<gene>
    <name evidence="7" type="ORF">FAZ21_14080</name>
</gene>
<name>A0A4U0Q4Z0_9NEIS</name>
<keyword evidence="5" id="KW-0186">Copper</keyword>
<comment type="similarity">
    <text evidence="2">Belongs to the COX11/CtaG family.</text>
</comment>
<dbReference type="AlphaFoldDB" id="A0A4U0Q4Z0"/>
<reference evidence="7 8" key="1">
    <citation type="submission" date="2019-04" db="EMBL/GenBank/DDBJ databases">
        <title>Chitiniphilus eburnea sp. nov., a novel chitinolytic bacterium isolated from aquaculture sludge.</title>
        <authorList>
            <person name="Sheng M."/>
        </authorList>
    </citation>
    <scope>NUCLEOTIDE SEQUENCE [LARGE SCALE GENOMIC DNA]</scope>
    <source>
        <strain evidence="7 8">HX-2-15</strain>
    </source>
</reference>
<proteinExistence type="inferred from homology"/>
<protein>
    <recommendedName>
        <fullName evidence="3">Cytochrome c oxidase assembly protein CtaG</fullName>
    </recommendedName>
</protein>
<dbReference type="Pfam" id="PF04442">
    <property type="entry name" value="CtaG_Cox11"/>
    <property type="match status" value="1"/>
</dbReference>
<keyword evidence="6" id="KW-1133">Transmembrane helix</keyword>
<dbReference type="OrthoDB" id="9804841at2"/>
<dbReference type="EMBL" id="SUMF01000018">
    <property type="protein sequence ID" value="TJZ70714.1"/>
    <property type="molecule type" value="Genomic_DNA"/>
</dbReference>
<keyword evidence="8" id="KW-1185">Reference proteome</keyword>
<keyword evidence="6" id="KW-0812">Transmembrane</keyword>
<dbReference type="Proteomes" id="UP000310016">
    <property type="component" value="Unassembled WGS sequence"/>
</dbReference>
<evidence type="ECO:0000256" key="6">
    <source>
        <dbReference type="SAM" id="Phobius"/>
    </source>
</evidence>
<evidence type="ECO:0000256" key="3">
    <source>
        <dbReference type="ARBA" id="ARBA00015384"/>
    </source>
</evidence>
<comment type="subcellular location">
    <subcellularLocation>
        <location evidence="1">Cell inner membrane</location>
        <topology evidence="1">Single-pass type II membrane protein</topology>
        <orientation evidence="1">Periplasmic side</orientation>
    </subcellularLocation>
</comment>
<dbReference type="Gene3D" id="2.60.370.10">
    <property type="entry name" value="Ctag/Cox11"/>
    <property type="match status" value="1"/>
</dbReference>
<dbReference type="GO" id="GO:0005507">
    <property type="term" value="F:copper ion binding"/>
    <property type="evidence" value="ECO:0007669"/>
    <property type="project" value="InterPro"/>
</dbReference>
<sequence>MTAATLALTQQRANRRLAIKLAVVAALMVGFAYGMVPFYNVFCEALGVDRARPELADTHAAAMRVEFDSNVSAGLPARLTALEPVVAGRAGGLIKAKFRLENLSDAPLGIRAVPSYAPERAGRFLQKLECFCFNALTLAPRETREVTVVLLVESDMPQELGAVTLSYTLYPLEENAHQEHPAT</sequence>
<keyword evidence="4" id="KW-0735">Signal-anchor</keyword>
<evidence type="ECO:0000256" key="4">
    <source>
        <dbReference type="ARBA" id="ARBA00022968"/>
    </source>
</evidence>
<evidence type="ECO:0000313" key="8">
    <source>
        <dbReference type="Proteomes" id="UP000310016"/>
    </source>
</evidence>
<keyword evidence="6" id="KW-0472">Membrane</keyword>
<dbReference type="InterPro" id="IPR007533">
    <property type="entry name" value="Cyt_c_oxidase_assmbl_CtaG"/>
</dbReference>
<evidence type="ECO:0000256" key="1">
    <source>
        <dbReference type="ARBA" id="ARBA00004382"/>
    </source>
</evidence>
<evidence type="ECO:0000313" key="7">
    <source>
        <dbReference type="EMBL" id="TJZ70714.1"/>
    </source>
</evidence>
<evidence type="ECO:0000256" key="2">
    <source>
        <dbReference type="ARBA" id="ARBA00009620"/>
    </source>
</evidence>
<organism evidence="7 8">
    <name type="scientific">Chitiniphilus eburneus</name>
    <dbReference type="NCBI Taxonomy" id="2571148"/>
    <lineage>
        <taxon>Bacteria</taxon>
        <taxon>Pseudomonadati</taxon>
        <taxon>Pseudomonadota</taxon>
        <taxon>Betaproteobacteria</taxon>
        <taxon>Neisseriales</taxon>
        <taxon>Chitinibacteraceae</taxon>
        <taxon>Chitiniphilus</taxon>
    </lineage>
</organism>
<dbReference type="GO" id="GO:0005886">
    <property type="term" value="C:plasma membrane"/>
    <property type="evidence" value="ECO:0007669"/>
    <property type="project" value="UniProtKB-SubCell"/>
</dbReference>
<feature type="transmembrane region" description="Helical" evidence="6">
    <location>
        <begin position="21"/>
        <end position="42"/>
    </location>
</feature>
<comment type="caution">
    <text evidence="7">The sequence shown here is derived from an EMBL/GenBank/DDBJ whole genome shotgun (WGS) entry which is preliminary data.</text>
</comment>
<dbReference type="SUPFAM" id="SSF110111">
    <property type="entry name" value="Ctag/Cox11"/>
    <property type="match status" value="1"/>
</dbReference>
<dbReference type="RefSeq" id="WP_136774080.1">
    <property type="nucleotide sequence ID" value="NZ_CP156074.1"/>
</dbReference>
<dbReference type="InterPro" id="IPR023471">
    <property type="entry name" value="CtaG/Cox11_dom_sf"/>
</dbReference>
<accession>A0A4U0Q4Z0</accession>
<evidence type="ECO:0000256" key="5">
    <source>
        <dbReference type="ARBA" id="ARBA00023008"/>
    </source>
</evidence>